<name>A0A915HQ23_ROMCU</name>
<evidence type="ECO:0000313" key="1">
    <source>
        <dbReference type="Proteomes" id="UP000887565"/>
    </source>
</evidence>
<organism evidence="1 2">
    <name type="scientific">Romanomermis culicivorax</name>
    <name type="common">Nematode worm</name>
    <dbReference type="NCBI Taxonomy" id="13658"/>
    <lineage>
        <taxon>Eukaryota</taxon>
        <taxon>Metazoa</taxon>
        <taxon>Ecdysozoa</taxon>
        <taxon>Nematoda</taxon>
        <taxon>Enoplea</taxon>
        <taxon>Dorylaimia</taxon>
        <taxon>Mermithida</taxon>
        <taxon>Mermithoidea</taxon>
        <taxon>Mermithidae</taxon>
        <taxon>Romanomermis</taxon>
    </lineage>
</organism>
<dbReference type="AlphaFoldDB" id="A0A915HQ23"/>
<accession>A0A915HQ23</accession>
<dbReference type="WBParaSite" id="nRc.2.0.1.t03819-RA">
    <property type="protein sequence ID" value="nRc.2.0.1.t03819-RA"/>
    <property type="gene ID" value="nRc.2.0.1.g03819"/>
</dbReference>
<protein>
    <submittedName>
        <fullName evidence="2">Uncharacterized protein</fullName>
    </submittedName>
</protein>
<keyword evidence="1" id="KW-1185">Reference proteome</keyword>
<sequence>MFKYHPCHFGNNTHPSNGHYIFIVGGIGSSKAAIHLFQVAEYTCKVVFCQAPYSAQSQVDRPRIDVTYLDWKSYEVNDVRMKFMRYMSKEHDSNLPLDDQLYLVIDSESLIIELKRNAINDFNVRPLMHNWATNAHVPCQKRVCTEDDEHVSSCYSGKSKEKISGVDCFTWQYEMQSVTNKLFTVQGNIANIMKLNASFEATHLVLLFPYYNDWPVREYKPVFVWYKVLSNIGGTLSIWTGANQGLVFFCSTHRTNACINQGFED</sequence>
<proteinExistence type="predicted"/>
<dbReference type="Proteomes" id="UP000887565">
    <property type="component" value="Unplaced"/>
</dbReference>
<evidence type="ECO:0000313" key="2">
    <source>
        <dbReference type="WBParaSite" id="nRc.2.0.1.t03819-RA"/>
    </source>
</evidence>
<reference evidence="2" key="1">
    <citation type="submission" date="2022-11" db="UniProtKB">
        <authorList>
            <consortium name="WormBaseParasite"/>
        </authorList>
    </citation>
    <scope>IDENTIFICATION</scope>
</reference>